<evidence type="ECO:0000313" key="1">
    <source>
        <dbReference type="EMBL" id="KAJ8630420.1"/>
    </source>
</evidence>
<gene>
    <name evidence="1" type="ORF">MRB53_023743</name>
</gene>
<reference evidence="1 2" key="1">
    <citation type="journal article" date="2022" name="Hortic Res">
        <title>A haplotype resolved chromosomal level avocado genome allows analysis of novel avocado genes.</title>
        <authorList>
            <person name="Nath O."/>
            <person name="Fletcher S.J."/>
            <person name="Hayward A."/>
            <person name="Shaw L.M."/>
            <person name="Masouleh A.K."/>
            <person name="Furtado A."/>
            <person name="Henry R.J."/>
            <person name="Mitter N."/>
        </authorList>
    </citation>
    <scope>NUCLEOTIDE SEQUENCE [LARGE SCALE GENOMIC DNA]</scope>
    <source>
        <strain evidence="2">cv. Hass</strain>
    </source>
</reference>
<protein>
    <submittedName>
        <fullName evidence="1">Uncharacterized protein</fullName>
    </submittedName>
</protein>
<accession>A0ACC2LAF8</accession>
<comment type="caution">
    <text evidence="1">The sequence shown here is derived from an EMBL/GenBank/DDBJ whole genome shotgun (WGS) entry which is preliminary data.</text>
</comment>
<keyword evidence="2" id="KW-1185">Reference proteome</keyword>
<name>A0ACC2LAF8_PERAE</name>
<organism evidence="1 2">
    <name type="scientific">Persea americana</name>
    <name type="common">Avocado</name>
    <dbReference type="NCBI Taxonomy" id="3435"/>
    <lineage>
        <taxon>Eukaryota</taxon>
        <taxon>Viridiplantae</taxon>
        <taxon>Streptophyta</taxon>
        <taxon>Embryophyta</taxon>
        <taxon>Tracheophyta</taxon>
        <taxon>Spermatophyta</taxon>
        <taxon>Magnoliopsida</taxon>
        <taxon>Magnoliidae</taxon>
        <taxon>Laurales</taxon>
        <taxon>Lauraceae</taxon>
        <taxon>Persea</taxon>
    </lineage>
</organism>
<proteinExistence type="predicted"/>
<dbReference type="Proteomes" id="UP001234297">
    <property type="component" value="Chromosome 7"/>
</dbReference>
<sequence length="109" mass="12403">MFSLVLAGTLFVGGPRLLIGGDQEDSVCKDTMQEPFLVLPAEGTKDNLFLSLVPLEECYLVLHNPEVDFFVLIPKCRNERGRFKDLNLIRWLISCKRRSRGSDLNNIHL</sequence>
<dbReference type="EMBL" id="CM056815">
    <property type="protein sequence ID" value="KAJ8630420.1"/>
    <property type="molecule type" value="Genomic_DNA"/>
</dbReference>
<evidence type="ECO:0000313" key="2">
    <source>
        <dbReference type="Proteomes" id="UP001234297"/>
    </source>
</evidence>